<accession>A0A3Q8X5M3</accession>
<dbReference type="OrthoDB" id="2655795at2"/>
<reference evidence="3" key="1">
    <citation type="submission" date="2018-12" db="EMBL/GenBank/DDBJ databases">
        <title>Genome sequence of Peanibacillus sp.</title>
        <authorList>
            <person name="Subramani G."/>
            <person name="Srinivasan S."/>
            <person name="Kim M.K."/>
        </authorList>
    </citation>
    <scope>NUCLEOTIDE SEQUENCE [LARGE SCALE GENOMIC DNA]</scope>
    <source>
        <strain evidence="3">18JY67-1</strain>
    </source>
</reference>
<sequence>MNQSDKLQKQTTAHLFNVDILVQGDSNAIAMERLLHALNQAGFADFRIKSGMELGRLIETLETSAANKPKDTKASKASQKAESATAAPQSNLTLSTERIKACIAENCLIRLTANKGFGKKLSMPCRIINFDETSQMITVYHVDEKQVYAFALFEIEEFV</sequence>
<dbReference type="AlphaFoldDB" id="A0A3Q8X5M3"/>
<feature type="region of interest" description="Disordered" evidence="1">
    <location>
        <begin position="68"/>
        <end position="89"/>
    </location>
</feature>
<evidence type="ECO:0000313" key="2">
    <source>
        <dbReference type="EMBL" id="AZN40195.1"/>
    </source>
</evidence>
<feature type="compositionally biased region" description="Low complexity" evidence="1">
    <location>
        <begin position="75"/>
        <end position="87"/>
    </location>
</feature>
<evidence type="ECO:0000313" key="3">
    <source>
        <dbReference type="Proteomes" id="UP000272528"/>
    </source>
</evidence>
<dbReference type="RefSeq" id="WP_126015431.1">
    <property type="nucleotide sequence ID" value="NZ_CP034437.1"/>
</dbReference>
<proteinExistence type="predicted"/>
<evidence type="ECO:0000256" key="1">
    <source>
        <dbReference type="SAM" id="MobiDB-lite"/>
    </source>
</evidence>
<dbReference type="Proteomes" id="UP000272528">
    <property type="component" value="Chromosome"/>
</dbReference>
<dbReference type="EMBL" id="CP034437">
    <property type="protein sequence ID" value="AZN40195.1"/>
    <property type="molecule type" value="Genomic_DNA"/>
</dbReference>
<name>A0A3Q8X5M3_9BACL</name>
<gene>
    <name evidence="2" type="ORF">EJC50_11430</name>
</gene>
<dbReference type="KEGG" id="palb:EJC50_11430"/>
<protein>
    <submittedName>
        <fullName evidence="2">Uncharacterized protein</fullName>
    </submittedName>
</protein>
<keyword evidence="3" id="KW-1185">Reference proteome</keyword>
<organism evidence="2 3">
    <name type="scientific">Paenibacillus albus</name>
    <dbReference type="NCBI Taxonomy" id="2495582"/>
    <lineage>
        <taxon>Bacteria</taxon>
        <taxon>Bacillati</taxon>
        <taxon>Bacillota</taxon>
        <taxon>Bacilli</taxon>
        <taxon>Bacillales</taxon>
        <taxon>Paenibacillaceae</taxon>
        <taxon>Paenibacillus</taxon>
    </lineage>
</organism>